<sequence length="141" mass="15697">MGFLEAYKSFWRNYANFSGRASRSEYWFNILWTGIIAIAYYIIALVFGLSAALTFASTGGSGLSNVIALGPILFIGLVFWLYALAIIVPSVSLIVRRIRDTGRSPWMIFLGFIPVVGPIILFVFTLLPSAYADFDIDPYGY</sequence>
<dbReference type="EMBL" id="LARY01000002">
    <property type="protein sequence ID" value="RDX01064.1"/>
    <property type="molecule type" value="Genomic_DNA"/>
</dbReference>
<feature type="transmembrane region" description="Helical" evidence="1">
    <location>
        <begin position="107"/>
        <end position="131"/>
    </location>
</feature>
<dbReference type="Proteomes" id="UP000257055">
    <property type="component" value="Unassembled WGS sequence"/>
</dbReference>
<keyword evidence="1" id="KW-0812">Transmembrane</keyword>
<protein>
    <submittedName>
        <fullName evidence="2">Membrane protein</fullName>
    </submittedName>
</protein>
<dbReference type="InterPro" id="IPR008523">
    <property type="entry name" value="DUF805"/>
</dbReference>
<dbReference type="RefSeq" id="WP_115753316.1">
    <property type="nucleotide sequence ID" value="NZ_LARY01000002.1"/>
</dbReference>
<keyword evidence="1" id="KW-0472">Membrane</keyword>
<dbReference type="Pfam" id="PF05656">
    <property type="entry name" value="DUF805"/>
    <property type="match status" value="1"/>
</dbReference>
<accession>A0A3D8TR43</accession>
<evidence type="ECO:0000313" key="3">
    <source>
        <dbReference type="Proteomes" id="UP000257055"/>
    </source>
</evidence>
<feature type="transmembrane region" description="Helical" evidence="1">
    <location>
        <begin position="26"/>
        <end position="52"/>
    </location>
</feature>
<proteinExistence type="predicted"/>
<gene>
    <name evidence="2" type="ORF">UR08_08925</name>
</gene>
<feature type="transmembrane region" description="Helical" evidence="1">
    <location>
        <begin position="72"/>
        <end position="95"/>
    </location>
</feature>
<dbReference type="PANTHER" id="PTHR34980:SF2">
    <property type="entry name" value="INNER MEMBRANE PROTEIN YHAH-RELATED"/>
    <property type="match status" value="1"/>
</dbReference>
<keyword evidence="3" id="KW-1185">Reference proteome</keyword>
<dbReference type="AlphaFoldDB" id="A0A3D8TR43"/>
<evidence type="ECO:0000313" key="2">
    <source>
        <dbReference type="EMBL" id="RDX01064.1"/>
    </source>
</evidence>
<comment type="caution">
    <text evidence="2">The sequence shown here is derived from an EMBL/GenBank/DDBJ whole genome shotgun (WGS) entry which is preliminary data.</text>
</comment>
<keyword evidence="1" id="KW-1133">Transmembrane helix</keyword>
<name>A0A3D8TR43_9LIST</name>
<dbReference type="PANTHER" id="PTHR34980">
    <property type="entry name" value="INNER MEMBRANE PROTEIN-RELATED-RELATED"/>
    <property type="match status" value="1"/>
</dbReference>
<evidence type="ECO:0000256" key="1">
    <source>
        <dbReference type="SAM" id="Phobius"/>
    </source>
</evidence>
<reference evidence="3" key="1">
    <citation type="submission" date="2015-04" db="EMBL/GenBank/DDBJ databases">
        <authorList>
            <person name="Schardt J."/>
            <person name="Mueller-Herbst S."/>
            <person name="Scherer S."/>
            <person name="Huptas C."/>
        </authorList>
    </citation>
    <scope>NUCLEOTIDE SEQUENCE [LARGE SCALE GENOMIC DNA]</scope>
    <source>
        <strain evidence="3">Kiel-L1</strain>
    </source>
</reference>
<organism evidence="2 3">
    <name type="scientific">Listeria kieliensis</name>
    <dbReference type="NCBI Taxonomy" id="1621700"/>
    <lineage>
        <taxon>Bacteria</taxon>
        <taxon>Bacillati</taxon>
        <taxon>Bacillota</taxon>
        <taxon>Bacilli</taxon>
        <taxon>Bacillales</taxon>
        <taxon>Listeriaceae</taxon>
        <taxon>Listeria</taxon>
    </lineage>
</organism>
<dbReference type="GO" id="GO:0005886">
    <property type="term" value="C:plasma membrane"/>
    <property type="evidence" value="ECO:0007669"/>
    <property type="project" value="TreeGrafter"/>
</dbReference>